<comment type="caution">
    <text evidence="5">The sequence shown here is derived from an EMBL/GenBank/DDBJ whole genome shotgun (WGS) entry which is preliminary data.</text>
</comment>
<gene>
    <name evidence="5" type="ORF">OXX778_LOCUS5534</name>
</gene>
<accession>A0A813RKK2</accession>
<evidence type="ECO:0000313" key="6">
    <source>
        <dbReference type="Proteomes" id="UP000663879"/>
    </source>
</evidence>
<dbReference type="AlphaFoldDB" id="A0A813RKK2"/>
<evidence type="ECO:0000259" key="3">
    <source>
        <dbReference type="Pfam" id="PF25898"/>
    </source>
</evidence>
<feature type="domain" description="DUF7959" evidence="4">
    <location>
        <begin position="471"/>
        <end position="563"/>
    </location>
</feature>
<evidence type="ECO:0000256" key="2">
    <source>
        <dbReference type="SAM" id="SignalP"/>
    </source>
</evidence>
<proteinExistence type="predicted"/>
<dbReference type="PANTHER" id="PTHR36902:SF1">
    <property type="entry name" value="ENRICHED IN SURFACE-LABELED PROTEOME PROTEIN 9"/>
    <property type="match status" value="1"/>
</dbReference>
<organism evidence="5 6">
    <name type="scientific">Brachionus calyciflorus</name>
    <dbReference type="NCBI Taxonomy" id="104777"/>
    <lineage>
        <taxon>Eukaryota</taxon>
        <taxon>Metazoa</taxon>
        <taxon>Spiralia</taxon>
        <taxon>Gnathifera</taxon>
        <taxon>Rotifera</taxon>
        <taxon>Eurotatoria</taxon>
        <taxon>Monogononta</taxon>
        <taxon>Pseudotrocha</taxon>
        <taxon>Ploima</taxon>
        <taxon>Brachionidae</taxon>
        <taxon>Brachionus</taxon>
    </lineage>
</organism>
<keyword evidence="6" id="KW-1185">Reference proteome</keyword>
<protein>
    <submittedName>
        <fullName evidence="5">Uncharacterized protein</fullName>
    </submittedName>
</protein>
<dbReference type="Proteomes" id="UP000663879">
    <property type="component" value="Unassembled WGS sequence"/>
</dbReference>
<reference evidence="5" key="1">
    <citation type="submission" date="2021-02" db="EMBL/GenBank/DDBJ databases">
        <authorList>
            <person name="Nowell W R."/>
        </authorList>
    </citation>
    <scope>NUCLEOTIDE SEQUENCE</scope>
    <source>
        <strain evidence="5">Ploen Becks lab</strain>
    </source>
</reference>
<keyword evidence="1" id="KW-1133">Transmembrane helix</keyword>
<keyword evidence="1" id="KW-0812">Transmembrane</keyword>
<name>A0A813RKK2_9BILA</name>
<evidence type="ECO:0000259" key="4">
    <source>
        <dbReference type="Pfam" id="PF25899"/>
    </source>
</evidence>
<keyword evidence="2" id="KW-0732">Signal</keyword>
<feature type="signal peptide" evidence="2">
    <location>
        <begin position="1"/>
        <end position="17"/>
    </location>
</feature>
<dbReference type="PANTHER" id="PTHR36902">
    <property type="entry name" value="ENRICHED IN SURFACE-LABELED PROTEOME PROTEIN 9"/>
    <property type="match status" value="1"/>
</dbReference>
<dbReference type="Pfam" id="PF25898">
    <property type="entry name" value="LolA_2nd_metazoa"/>
    <property type="match status" value="1"/>
</dbReference>
<dbReference type="InterPro" id="IPR058265">
    <property type="entry name" value="DUF7959"/>
</dbReference>
<feature type="chain" id="PRO_5032539773" evidence="2">
    <location>
        <begin position="18"/>
        <end position="638"/>
    </location>
</feature>
<evidence type="ECO:0000313" key="5">
    <source>
        <dbReference type="EMBL" id="CAF0782404.1"/>
    </source>
</evidence>
<feature type="domain" description="LolA-like" evidence="3">
    <location>
        <begin position="243"/>
        <end position="448"/>
    </location>
</feature>
<dbReference type="OrthoDB" id="5983572at2759"/>
<feature type="transmembrane region" description="Helical" evidence="1">
    <location>
        <begin position="591"/>
        <end position="615"/>
    </location>
</feature>
<dbReference type="EMBL" id="CAJNOC010000609">
    <property type="protein sequence ID" value="CAF0782404.1"/>
    <property type="molecule type" value="Genomic_DNA"/>
</dbReference>
<dbReference type="Pfam" id="PF25899">
    <property type="entry name" value="DUF7959"/>
    <property type="match status" value="1"/>
</dbReference>
<sequence>MKLFILAFFGLATLVLAQQIDDTFCNLDNIVSDDGENIKIPSHNSSSRFQVSVEKNSNKNIFTEEIDEFYDGLSNIGISINTFEGQKIYTYSYYDQNELLLVSNDKCRVFKLNESYSLTPFYVINLPDGKEQIVSELGFLLLNPQIKIAYLGSKNKFVRGIPVREWQTCLYSKKDEATLKVTISYSNEKTWVPAVTLPGYESVPVQVKIDSKTKDGRYNTAYNVYTQFRPDLLIEEEDYFTRSGVYCPGRTSQKPLPKIPRYFSFILHTAESVLEADSLIGTLSVSRMEFDYDKKLFRFDYRKNGIRMTDIHDQNTGLRYAIDNYHRNCSIELLENVDIENSPIEFFKFDQDPPFEYVGQRRVRGINTDVWIAPRSAGKLNGTWEWHFMADGWIVQETSAVKANEPVLLIFNVNIPTPIGNKKAPIYFHVSNFDQTRIDLFDFDVSICENIPNQHIRFSITSDKYEIMKKNRASLREGLVLAIQEATRVNIIRFSRIETIFDNGVVYVLFTLLDRSTLGNNDPTNLKDAIKNLEAAITNSKLVVVFTDEKNEKYGISADSESLILLDERNGKYVYNYYESDKTIGYSGGSVAGFIIGFMILGLVLGLVAGIFLILKRQTSLSLPGPLSFFNPNFNSSA</sequence>
<evidence type="ECO:0000256" key="1">
    <source>
        <dbReference type="SAM" id="Phobius"/>
    </source>
</evidence>
<keyword evidence="1" id="KW-0472">Membrane</keyword>
<dbReference type="InterPro" id="IPR058831">
    <property type="entry name" value="LolA-like_dom_2nd"/>
</dbReference>